<comment type="caution">
    <text evidence="1">The sequence shown here is derived from an EMBL/GenBank/DDBJ whole genome shotgun (WGS) entry which is preliminary data.</text>
</comment>
<organism evidence="1 2">
    <name type="scientific">Ideonella paludis</name>
    <dbReference type="NCBI Taxonomy" id="1233411"/>
    <lineage>
        <taxon>Bacteria</taxon>
        <taxon>Pseudomonadati</taxon>
        <taxon>Pseudomonadota</taxon>
        <taxon>Betaproteobacteria</taxon>
        <taxon>Burkholderiales</taxon>
        <taxon>Sphaerotilaceae</taxon>
        <taxon>Ideonella</taxon>
    </lineage>
</organism>
<gene>
    <name evidence="1" type="ORF">KAK11_14025</name>
</gene>
<sequence length="226" mass="24934">MSKFALTFCSSGRLRRPLSADVSDLPTMTRHWFLLVVLAGIPLPAISSNFATGEQILCNSTHIALGEIIEADIKCHLSQWGGHKECNMLLTVKIAKVIATARSIEGYPDGIGVKDAGVESGLTLDLKSWYPNGYRLASPIHDPSPESISKDLKGRSLILSISSGFGLWLDGLPMKKEAATKYSGLVERFNRPYYSTLWDLQNLQWVAKAIAESRFCSNFDLSNENR</sequence>
<dbReference type="Proteomes" id="UP000672097">
    <property type="component" value="Unassembled WGS sequence"/>
</dbReference>
<evidence type="ECO:0000313" key="2">
    <source>
        <dbReference type="Proteomes" id="UP000672097"/>
    </source>
</evidence>
<protein>
    <submittedName>
        <fullName evidence="1">Uncharacterized protein</fullName>
    </submittedName>
</protein>
<keyword evidence="2" id="KW-1185">Reference proteome</keyword>
<name>A0ABS5DZ85_9BURK</name>
<dbReference type="EMBL" id="JAGQDG010000005">
    <property type="protein sequence ID" value="MBQ0936455.1"/>
    <property type="molecule type" value="Genomic_DNA"/>
</dbReference>
<dbReference type="RefSeq" id="WP_210809809.1">
    <property type="nucleotide sequence ID" value="NZ_JAGQDG010000005.1"/>
</dbReference>
<accession>A0ABS5DZ85</accession>
<evidence type="ECO:0000313" key="1">
    <source>
        <dbReference type="EMBL" id="MBQ0936455.1"/>
    </source>
</evidence>
<proteinExistence type="predicted"/>
<reference evidence="1 2" key="1">
    <citation type="submission" date="2021-04" db="EMBL/GenBank/DDBJ databases">
        <title>The genome sequence of type strain Ideonella paludis KCTC 32238.</title>
        <authorList>
            <person name="Liu Y."/>
        </authorList>
    </citation>
    <scope>NUCLEOTIDE SEQUENCE [LARGE SCALE GENOMIC DNA]</scope>
    <source>
        <strain evidence="1 2">KCTC 32238</strain>
    </source>
</reference>